<accession>A0A8H4RSL9</accession>
<proteinExistence type="predicted"/>
<reference evidence="2 3" key="1">
    <citation type="submission" date="2020-03" db="EMBL/GenBank/DDBJ databases">
        <title>Draft Genome Sequence of Cudoniella acicularis.</title>
        <authorList>
            <person name="Buettner E."/>
            <person name="Kellner H."/>
        </authorList>
    </citation>
    <scope>NUCLEOTIDE SEQUENCE [LARGE SCALE GENOMIC DNA]</scope>
    <source>
        <strain evidence="2 3">DSM 108380</strain>
    </source>
</reference>
<feature type="region of interest" description="Disordered" evidence="1">
    <location>
        <begin position="1"/>
        <end position="39"/>
    </location>
</feature>
<dbReference type="Proteomes" id="UP000566819">
    <property type="component" value="Unassembled WGS sequence"/>
</dbReference>
<evidence type="ECO:0000313" key="3">
    <source>
        <dbReference type="Proteomes" id="UP000566819"/>
    </source>
</evidence>
<keyword evidence="3" id="KW-1185">Reference proteome</keyword>
<evidence type="ECO:0000313" key="2">
    <source>
        <dbReference type="EMBL" id="KAF4634209.1"/>
    </source>
</evidence>
<name>A0A8H4RSL9_9HELO</name>
<evidence type="ECO:0000256" key="1">
    <source>
        <dbReference type="SAM" id="MobiDB-lite"/>
    </source>
</evidence>
<protein>
    <submittedName>
        <fullName evidence="2">Uncharacterized protein</fullName>
    </submittedName>
</protein>
<sequence>MFSADEIQAQAEQSDGGDDGDQMEPRGGFSEHKMENLQRELGELLDLSEKAEAAAKDALERTVDSKVARQHVELMRTSEVENGRRASEEAEKVSVAAVAASKATRTAVEQAEEVSR</sequence>
<feature type="compositionally biased region" description="Basic and acidic residues" evidence="1">
    <location>
        <begin position="29"/>
        <end position="39"/>
    </location>
</feature>
<dbReference type="EMBL" id="JAAMPI010000201">
    <property type="protein sequence ID" value="KAF4634209.1"/>
    <property type="molecule type" value="Genomic_DNA"/>
</dbReference>
<comment type="caution">
    <text evidence="2">The sequence shown here is derived from an EMBL/GenBank/DDBJ whole genome shotgun (WGS) entry which is preliminary data.</text>
</comment>
<dbReference type="AlphaFoldDB" id="A0A8H4RSL9"/>
<organism evidence="2 3">
    <name type="scientific">Cudoniella acicularis</name>
    <dbReference type="NCBI Taxonomy" id="354080"/>
    <lineage>
        <taxon>Eukaryota</taxon>
        <taxon>Fungi</taxon>
        <taxon>Dikarya</taxon>
        <taxon>Ascomycota</taxon>
        <taxon>Pezizomycotina</taxon>
        <taxon>Leotiomycetes</taxon>
        <taxon>Helotiales</taxon>
        <taxon>Tricladiaceae</taxon>
        <taxon>Cudoniella</taxon>
    </lineage>
</organism>
<gene>
    <name evidence="2" type="ORF">G7Y89_g3913</name>
</gene>